<evidence type="ECO:0000313" key="1">
    <source>
        <dbReference type="EMBL" id="GAI89381.1"/>
    </source>
</evidence>
<dbReference type="AlphaFoldDB" id="X1TDD4"/>
<protein>
    <recommendedName>
        <fullName evidence="2">Hydrazine synthase alpha subunit middle domain-containing protein</fullName>
    </recommendedName>
</protein>
<accession>X1TDD4</accession>
<evidence type="ECO:0008006" key="2">
    <source>
        <dbReference type="Google" id="ProtNLM"/>
    </source>
</evidence>
<gene>
    <name evidence="1" type="ORF">S12H4_39937</name>
</gene>
<comment type="caution">
    <text evidence="1">The sequence shown here is derived from an EMBL/GenBank/DDBJ whole genome shotgun (WGS) entry which is preliminary data.</text>
</comment>
<dbReference type="EMBL" id="BARW01024191">
    <property type="protein sequence ID" value="GAI89381.1"/>
    <property type="molecule type" value="Genomic_DNA"/>
</dbReference>
<reference evidence="1" key="1">
    <citation type="journal article" date="2014" name="Front. Microbiol.">
        <title>High frequency of phylogenetically diverse reductive dehalogenase-homologous genes in deep subseafloor sedimentary metagenomes.</title>
        <authorList>
            <person name="Kawai M."/>
            <person name="Futagami T."/>
            <person name="Toyoda A."/>
            <person name="Takaki Y."/>
            <person name="Nishi S."/>
            <person name="Hori S."/>
            <person name="Arai W."/>
            <person name="Tsubouchi T."/>
            <person name="Morono Y."/>
            <person name="Uchiyama I."/>
            <person name="Ito T."/>
            <person name="Fujiyama A."/>
            <person name="Inagaki F."/>
            <person name="Takami H."/>
        </authorList>
    </citation>
    <scope>NUCLEOTIDE SEQUENCE</scope>
    <source>
        <strain evidence="1">Expedition CK06-06</strain>
    </source>
</reference>
<feature type="non-terminal residue" evidence="1">
    <location>
        <position position="1"/>
    </location>
</feature>
<organism evidence="1">
    <name type="scientific">marine sediment metagenome</name>
    <dbReference type="NCBI Taxonomy" id="412755"/>
    <lineage>
        <taxon>unclassified sequences</taxon>
        <taxon>metagenomes</taxon>
        <taxon>ecological metagenomes</taxon>
    </lineage>
</organism>
<proteinExistence type="predicted"/>
<name>X1TDD4_9ZZZZ</name>
<sequence>HRINLDGTGLEKLTDSPVSEFAPSMMSDGRVLYTRWEYVDKDSLYCKAGYSMKPDGTTPEEIFGLDHHSPPSVNYFRQCPDNPNKFVCVGAPHYDQGDNLGPILLIDGNKEVRTHEDPGDPTPGPSVTYVTPNVHIWQEPGWNFWTGSSWVENNDGIGGKLYTMPYPLSEKLFLVTCKYNNSDSWETRDAFDIYLIDTSGNHTQLITQAGMSCWNAVPLKERKKPNVINTHKDQELADANLAECIVANVYEGMDGVARGDVKYL</sequence>
<feature type="non-terminal residue" evidence="1">
    <location>
        <position position="264"/>
    </location>
</feature>